<evidence type="ECO:0000313" key="3">
    <source>
        <dbReference type="EMBL" id="NNM74057.1"/>
    </source>
</evidence>
<keyword evidence="4" id="KW-1185">Reference proteome</keyword>
<reference evidence="3 4" key="1">
    <citation type="submission" date="2020-04" db="EMBL/GenBank/DDBJ databases">
        <title>Enterovirga sp. isolate from soil.</title>
        <authorList>
            <person name="Chea S."/>
            <person name="Kim D.-U."/>
        </authorList>
    </citation>
    <scope>NUCLEOTIDE SEQUENCE [LARGE SCALE GENOMIC DNA]</scope>
    <source>
        <strain evidence="3 4">DB1703</strain>
    </source>
</reference>
<dbReference type="HAMAP" id="MF_00634">
    <property type="entry name" value="UPF0235"/>
    <property type="match status" value="1"/>
</dbReference>
<evidence type="ECO:0000256" key="1">
    <source>
        <dbReference type="ARBA" id="ARBA00010364"/>
    </source>
</evidence>
<protein>
    <recommendedName>
        <fullName evidence="2">UPF0235 protein HJG44_16910</fullName>
    </recommendedName>
</protein>
<dbReference type="Proteomes" id="UP000564885">
    <property type="component" value="Unassembled WGS sequence"/>
</dbReference>
<dbReference type="Gene3D" id="3.30.1200.10">
    <property type="entry name" value="YggU-like"/>
    <property type="match status" value="1"/>
</dbReference>
<comment type="caution">
    <text evidence="3">The sequence shown here is derived from an EMBL/GenBank/DDBJ whole genome shotgun (WGS) entry which is preliminary data.</text>
</comment>
<accession>A0A849IDJ8</accession>
<dbReference type="EMBL" id="JABEPP010000004">
    <property type="protein sequence ID" value="NNM74057.1"/>
    <property type="molecule type" value="Genomic_DNA"/>
</dbReference>
<dbReference type="RefSeq" id="WP_171219485.1">
    <property type="nucleotide sequence ID" value="NZ_JABEPP010000004.1"/>
</dbReference>
<dbReference type="Pfam" id="PF02594">
    <property type="entry name" value="DUF167"/>
    <property type="match status" value="1"/>
</dbReference>
<dbReference type="InterPro" id="IPR003746">
    <property type="entry name" value="DUF167"/>
</dbReference>
<dbReference type="InterPro" id="IPR036591">
    <property type="entry name" value="YggU-like_sf"/>
</dbReference>
<sequence length="105" mass="10514">MAPRPWREAPGGVLLTVRVTPKGGRDAVDGPDVLANGRAVLRIRVRSAPEGGAANEAARRLIAGMVGRPVSAVRLEAGATARIKTLAIAGDAAATAAALGRATAA</sequence>
<dbReference type="AlphaFoldDB" id="A0A849IDJ8"/>
<dbReference type="NCBIfam" id="TIGR00251">
    <property type="entry name" value="DUF167 family protein"/>
    <property type="match status" value="1"/>
</dbReference>
<gene>
    <name evidence="3" type="ORF">HJG44_16910</name>
</gene>
<proteinExistence type="inferred from homology"/>
<evidence type="ECO:0000256" key="2">
    <source>
        <dbReference type="HAMAP-Rule" id="MF_00634"/>
    </source>
</evidence>
<dbReference type="SUPFAM" id="SSF69786">
    <property type="entry name" value="YggU-like"/>
    <property type="match status" value="1"/>
</dbReference>
<organism evidence="3 4">
    <name type="scientific">Enterovirga aerilata</name>
    <dbReference type="NCBI Taxonomy" id="2730920"/>
    <lineage>
        <taxon>Bacteria</taxon>
        <taxon>Pseudomonadati</taxon>
        <taxon>Pseudomonadota</taxon>
        <taxon>Alphaproteobacteria</taxon>
        <taxon>Hyphomicrobiales</taxon>
        <taxon>Methylobacteriaceae</taxon>
        <taxon>Enterovirga</taxon>
    </lineage>
</organism>
<comment type="similarity">
    <text evidence="1 2">Belongs to the UPF0235 family.</text>
</comment>
<dbReference type="SMART" id="SM01152">
    <property type="entry name" value="DUF167"/>
    <property type="match status" value="1"/>
</dbReference>
<evidence type="ECO:0000313" key="4">
    <source>
        <dbReference type="Proteomes" id="UP000564885"/>
    </source>
</evidence>
<name>A0A849IDJ8_9HYPH</name>